<evidence type="ECO:0000256" key="1">
    <source>
        <dbReference type="SAM" id="Phobius"/>
    </source>
</evidence>
<dbReference type="KEGG" id="cbot:ATE48_07220"/>
<keyword evidence="1" id="KW-0472">Membrane</keyword>
<feature type="transmembrane region" description="Helical" evidence="1">
    <location>
        <begin position="12"/>
        <end position="31"/>
    </location>
</feature>
<keyword evidence="1" id="KW-1133">Transmembrane helix</keyword>
<protein>
    <recommendedName>
        <fullName evidence="4">Prepilin-type N-terminal cleavage/methylation domain-containing protein</fullName>
    </recommendedName>
</protein>
<dbReference type="EMBL" id="CP013244">
    <property type="protein sequence ID" value="ANP45722.1"/>
    <property type="molecule type" value="Genomic_DNA"/>
</dbReference>
<evidence type="ECO:0008006" key="4">
    <source>
        <dbReference type="Google" id="ProtNLM"/>
    </source>
</evidence>
<keyword evidence="1" id="KW-0812">Transmembrane</keyword>
<sequence length="140" mass="14831">MTTNPSRGFSTLEVIAAVAIIAVALVPIAALQIQLSQSQARLAARTEEANRIENAIAIMREVNPLLTPNGAQAIDENAVLRWTSTPLSAPTPSTNPIGFEVQLFRLNGAVETAGASEDAVEIDVIGFRRLANANSAPNRE</sequence>
<accession>A0A1B1AGN0</accession>
<reference evidence="2 3" key="1">
    <citation type="submission" date="2015-11" db="EMBL/GenBank/DDBJ databases">
        <title>Whole-Genome Sequence of Candidatus Oderbacter manganicum from the National Park Lower Oder Valley, Germany.</title>
        <authorList>
            <person name="Braun B."/>
            <person name="Liere K."/>
            <person name="Szewzyk U."/>
        </authorList>
    </citation>
    <scope>NUCLEOTIDE SEQUENCE [LARGE SCALE GENOMIC DNA]</scope>
    <source>
        <strain evidence="2 3">OTSz_A_272</strain>
    </source>
</reference>
<dbReference type="STRING" id="1759059.ATE48_07220"/>
<gene>
    <name evidence="2" type="ORF">ATE48_07220</name>
</gene>
<keyword evidence="3" id="KW-1185">Reference proteome</keyword>
<evidence type="ECO:0000313" key="3">
    <source>
        <dbReference type="Proteomes" id="UP000092498"/>
    </source>
</evidence>
<evidence type="ECO:0000313" key="2">
    <source>
        <dbReference type="EMBL" id="ANP45722.1"/>
    </source>
</evidence>
<dbReference type="RefSeq" id="WP_066769513.1">
    <property type="nucleotide sequence ID" value="NZ_CP013244.1"/>
</dbReference>
<dbReference type="OrthoDB" id="8482065at2"/>
<dbReference type="Proteomes" id="UP000092498">
    <property type="component" value="Chromosome"/>
</dbReference>
<proteinExistence type="predicted"/>
<name>A0A1B1AGN0_9PROT</name>
<dbReference type="AlphaFoldDB" id="A0A1B1AGN0"/>
<organism evidence="2 3">
    <name type="scientific">Candidatus Viadribacter manganicus</name>
    <dbReference type="NCBI Taxonomy" id="1759059"/>
    <lineage>
        <taxon>Bacteria</taxon>
        <taxon>Pseudomonadati</taxon>
        <taxon>Pseudomonadota</taxon>
        <taxon>Alphaproteobacteria</taxon>
        <taxon>Hyphomonadales</taxon>
        <taxon>Hyphomonadaceae</taxon>
        <taxon>Candidatus Viadribacter</taxon>
    </lineage>
</organism>
<dbReference type="InParanoid" id="A0A1B1AGN0"/>